<evidence type="ECO:0000313" key="2">
    <source>
        <dbReference type="Proteomes" id="UP000295122"/>
    </source>
</evidence>
<evidence type="ECO:0000313" key="1">
    <source>
        <dbReference type="EMBL" id="TDR94134.1"/>
    </source>
</evidence>
<dbReference type="EMBL" id="SNZR01000011">
    <property type="protein sequence ID" value="TDR94134.1"/>
    <property type="molecule type" value="Genomic_DNA"/>
</dbReference>
<keyword evidence="2" id="KW-1185">Reference proteome</keyword>
<reference evidence="1 2" key="1">
    <citation type="submission" date="2019-03" db="EMBL/GenBank/DDBJ databases">
        <title>Genomic Encyclopedia of Type Strains, Phase IV (KMG-IV): sequencing the most valuable type-strain genomes for metagenomic binning, comparative biology and taxonomic classification.</title>
        <authorList>
            <person name="Goeker M."/>
        </authorList>
    </citation>
    <scope>NUCLEOTIDE SEQUENCE [LARGE SCALE GENOMIC DNA]</scope>
    <source>
        <strain evidence="1 2">DSM 25903</strain>
    </source>
</reference>
<dbReference type="Proteomes" id="UP000295122">
    <property type="component" value="Unassembled WGS sequence"/>
</dbReference>
<name>A0A4R7C6C9_9HYPH</name>
<proteinExistence type="predicted"/>
<accession>A0A4R7C6C9</accession>
<dbReference type="AlphaFoldDB" id="A0A4R7C6C9"/>
<gene>
    <name evidence="1" type="ORF">EV668_1409</name>
</gene>
<comment type="caution">
    <text evidence="1">The sequence shown here is derived from an EMBL/GenBank/DDBJ whole genome shotgun (WGS) entry which is preliminary data.</text>
</comment>
<sequence length="120" mass="13772">MIEAISAQIAPCLETNLYAHPTKKAKDLTRADREVSIIEFLFLAIRPRLVFCHSKEPIRFFEKATGCSGFDQDEVKRTRWHGHEFLIFGRPGPLYTLGPRRASELGAMLADRLRTEPWSQ</sequence>
<organism evidence="1 2">
    <name type="scientific">Enterovirga rhinocerotis</name>
    <dbReference type="NCBI Taxonomy" id="1339210"/>
    <lineage>
        <taxon>Bacteria</taxon>
        <taxon>Pseudomonadati</taxon>
        <taxon>Pseudomonadota</taxon>
        <taxon>Alphaproteobacteria</taxon>
        <taxon>Hyphomicrobiales</taxon>
        <taxon>Methylobacteriaceae</taxon>
        <taxon>Enterovirga</taxon>
    </lineage>
</organism>
<protein>
    <submittedName>
        <fullName evidence="1">Uncharacterized protein</fullName>
    </submittedName>
</protein>